<protein>
    <submittedName>
        <fullName evidence="2">Uncharacterized protein</fullName>
    </submittedName>
</protein>
<gene>
    <name evidence="2" type="ORF">CsmBV13.7</name>
</gene>
<reference evidence="2" key="1">
    <citation type="submission" date="2013-06" db="EMBL/GenBank/DDBJ databases">
        <title>Bracovirus Evolution: Comparative Genomics of Multiple Viral and Proviral Genomes.</title>
        <authorList>
            <person name="Desjardins C.A."/>
            <person name="Gundersen-Rindal D.E."/>
            <person name="Hostetler J.B."/>
            <person name="Tallon L.J."/>
            <person name="Utterback T.R."/>
            <person name="Fuester R.W."/>
            <person name="Schatz M.C."/>
            <person name="Pedroni M.J."/>
            <person name="Fadrosh D.W."/>
            <person name="Haas B.J."/>
            <person name="Toms B.S."/>
            <person name="Chen D."/>
            <person name="Nene V."/>
        </authorList>
    </citation>
    <scope>NUCLEOTIDE SEQUENCE</scope>
</reference>
<organism evidence="2">
    <name type="scientific">Bracoviriform facetosae</name>
    <dbReference type="NCBI Taxonomy" id="2083300"/>
    <lineage>
        <taxon>Viruses</taxon>
        <taxon>Viruses incertae sedis</taxon>
        <taxon>Polydnaviriformidae</taxon>
        <taxon>Bracoviriform</taxon>
    </lineage>
</organism>
<feature type="region of interest" description="Disordered" evidence="1">
    <location>
        <begin position="92"/>
        <end position="120"/>
    </location>
</feature>
<name>R9XKT1_9VIRU</name>
<sequence>MPAEMNEVYQHYNEILESQRTDIQQDSENTPEVPASNDSPSQIKMTVINMNDESDLENAIDEVAKSYNVPYDVTTMPISSWNELQRVMTGKTTKFNSNSEETRAEKWFSPSDESLPSSDDISISDSLMSLLLQDQALVDNNVLVESTNDESTNNESTNNEPTNNESSPIDNVKGQETLNKTTTELPVSSAKFDNDLKVAVRDAIKSALPGVMNKLLVDIAGDFMRRHAENEVLKSESVSV</sequence>
<accession>R9XKT1</accession>
<feature type="compositionally biased region" description="Low complexity" evidence="1">
    <location>
        <begin position="109"/>
        <end position="120"/>
    </location>
</feature>
<feature type="region of interest" description="Disordered" evidence="1">
    <location>
        <begin position="17"/>
        <end position="42"/>
    </location>
</feature>
<evidence type="ECO:0000256" key="1">
    <source>
        <dbReference type="SAM" id="MobiDB-lite"/>
    </source>
</evidence>
<feature type="compositionally biased region" description="Low complexity" evidence="1">
    <location>
        <begin position="146"/>
        <end position="167"/>
    </location>
</feature>
<feature type="region of interest" description="Disordered" evidence="1">
    <location>
        <begin position="146"/>
        <end position="174"/>
    </location>
</feature>
<proteinExistence type="predicted"/>
<evidence type="ECO:0000313" key="2">
    <source>
        <dbReference type="EMBL" id="AGO14476.1"/>
    </source>
</evidence>
<dbReference type="EMBL" id="EF710642">
    <property type="protein sequence ID" value="AGO14476.1"/>
    <property type="molecule type" value="Genomic_DNA"/>
</dbReference>